<comment type="caution">
    <text evidence="4">The sequence shown here is derived from an EMBL/GenBank/DDBJ whole genome shotgun (WGS) entry which is preliminary data.</text>
</comment>
<keyword evidence="1" id="KW-0812">Transmembrane</keyword>
<dbReference type="AlphaFoldDB" id="A0A633LEG8"/>
<gene>
    <name evidence="4" type="ORF">GC738_23450</name>
</gene>
<dbReference type="InterPro" id="IPR040884">
    <property type="entry name" value="SLATT_1"/>
</dbReference>
<dbReference type="EMBL" id="AAMHAO010000013">
    <property type="protein sequence ID" value="EDH2826657.1"/>
    <property type="molecule type" value="Genomic_DNA"/>
</dbReference>
<feature type="transmembrane region" description="Helical" evidence="1">
    <location>
        <begin position="190"/>
        <end position="210"/>
    </location>
</feature>
<keyword evidence="1" id="KW-1133">Transmembrane helix</keyword>
<evidence type="ECO:0000313" key="4">
    <source>
        <dbReference type="EMBL" id="EDH2826657.1"/>
    </source>
</evidence>
<dbReference type="InterPro" id="IPR041116">
    <property type="entry name" value="SLATT_3"/>
</dbReference>
<dbReference type="Pfam" id="PF18184">
    <property type="entry name" value="SLATT_3"/>
    <property type="match status" value="1"/>
</dbReference>
<dbReference type="NCBIfam" id="NF033610">
    <property type="entry name" value="SLATT_3"/>
    <property type="match status" value="1"/>
</dbReference>
<name>A0A633LEG8_SALER</name>
<evidence type="ECO:0000256" key="1">
    <source>
        <dbReference type="SAM" id="Phobius"/>
    </source>
</evidence>
<protein>
    <submittedName>
        <fullName evidence="4">DUF4231 domain-containing protein</fullName>
    </submittedName>
</protein>
<reference evidence="4" key="1">
    <citation type="submission" date="2019-10" db="EMBL/GenBank/DDBJ databases">
        <authorList>
            <consortium name="PulseNet: The National Subtyping Network for Foodborne Disease Surveillance"/>
            <person name="Tarr C.L."/>
            <person name="Trees E."/>
            <person name="Katz L.S."/>
            <person name="Carleton-Romer H.A."/>
            <person name="Stroika S."/>
            <person name="Kucerova Z."/>
            <person name="Roache K.F."/>
            <person name="Sabol A.L."/>
            <person name="Besser J."/>
            <person name="Gerner-Smidt P."/>
        </authorList>
    </citation>
    <scope>NUCLEOTIDE SEQUENCE</scope>
    <source>
        <strain evidence="4">PNUSAS107973</strain>
    </source>
</reference>
<feature type="transmembrane region" description="Helical" evidence="1">
    <location>
        <begin position="29"/>
        <end position="50"/>
    </location>
</feature>
<proteinExistence type="predicted"/>
<dbReference type="Pfam" id="PF18181">
    <property type="entry name" value="SLATT_1"/>
    <property type="match status" value="1"/>
</dbReference>
<dbReference type="NCBIfam" id="NF033634">
    <property type="entry name" value="SLATT_1"/>
    <property type="match status" value="1"/>
</dbReference>
<feature type="domain" description="SMODS and SLOG-associating 2TM effector" evidence="2">
    <location>
        <begin position="165"/>
        <end position="288"/>
    </location>
</feature>
<evidence type="ECO:0000259" key="3">
    <source>
        <dbReference type="Pfam" id="PF18184"/>
    </source>
</evidence>
<feature type="domain" description="SMODS and SLOG-associating 2TM effector" evidence="3">
    <location>
        <begin position="13"/>
        <end position="162"/>
    </location>
</feature>
<accession>A0A633LEG8</accession>
<feature type="transmembrane region" description="Helical" evidence="1">
    <location>
        <begin position="56"/>
        <end position="76"/>
    </location>
</feature>
<keyword evidence="1" id="KW-0472">Membrane</keyword>
<evidence type="ECO:0000259" key="2">
    <source>
        <dbReference type="Pfam" id="PF18181"/>
    </source>
</evidence>
<organism evidence="4">
    <name type="scientific">Salmonella enterica</name>
    <name type="common">Salmonella choleraesuis</name>
    <dbReference type="NCBI Taxonomy" id="28901"/>
    <lineage>
        <taxon>Bacteria</taxon>
        <taxon>Pseudomonadati</taxon>
        <taxon>Pseudomonadota</taxon>
        <taxon>Gammaproteobacteria</taxon>
        <taxon>Enterobacterales</taxon>
        <taxon>Enterobacteriaceae</taxon>
        <taxon>Salmonella</taxon>
    </lineage>
</organism>
<sequence length="294" mass="34259">MTNGHLAMKIDYPHLYEITNKRSAKNQNYFLNGVMAEYALLICTAVNTSLPYAQKYIVNLVLFLLLIILLLIRNLINFEQKWYKYRAVTESIKTTTWKFAMKAEPFNGPEDASDAKQYVEYLKNIIKDSKYAINTETLKNPGEDNFSVCLKNIREMSYEQRRDLYVEQRIEDQRTWYARKSIFNKRLGRAWAVAILICYVLSLAMTVYLAKEPSQATSLPTELITTIISSLIGWVQIKKYNELSASYALTAHEIGLIKEQSYYISGENEFLDFIRDAETAFSREHTQWQARRIS</sequence>